<gene>
    <name evidence="2" type="ORF">PGLA1383_LOCUS36465</name>
</gene>
<reference evidence="2" key="1">
    <citation type="submission" date="2021-02" db="EMBL/GenBank/DDBJ databases">
        <authorList>
            <person name="Dougan E. K."/>
            <person name="Rhodes N."/>
            <person name="Thang M."/>
            <person name="Chan C."/>
        </authorList>
    </citation>
    <scope>NUCLEOTIDE SEQUENCE</scope>
</reference>
<name>A0A813G844_POLGL</name>
<proteinExistence type="predicted"/>
<feature type="non-terminal residue" evidence="2">
    <location>
        <position position="1"/>
    </location>
</feature>
<comment type="caution">
    <text evidence="2">The sequence shown here is derived from an EMBL/GenBank/DDBJ whole genome shotgun (WGS) entry which is preliminary data.</text>
</comment>
<evidence type="ECO:0000313" key="2">
    <source>
        <dbReference type="EMBL" id="CAE8618868.1"/>
    </source>
</evidence>
<sequence length="118" mass="12370">PAEVQGFHANVVLHLTPKVIRRRPRYTCGGPLILRPLPADMLSLPSAGLAGLHQAQVDGVLGGEALQIVEAHSPSEDRSNSSLTPGNVEPSSSSSLPEQLFKFSLPEAPSASGQTRAV</sequence>
<dbReference type="Proteomes" id="UP000654075">
    <property type="component" value="Unassembled WGS sequence"/>
</dbReference>
<protein>
    <submittedName>
        <fullName evidence="2">Uncharacterized protein</fullName>
    </submittedName>
</protein>
<feature type="region of interest" description="Disordered" evidence="1">
    <location>
        <begin position="70"/>
        <end position="118"/>
    </location>
</feature>
<feature type="non-terminal residue" evidence="2">
    <location>
        <position position="118"/>
    </location>
</feature>
<accession>A0A813G844</accession>
<dbReference type="EMBL" id="CAJNNV010026724">
    <property type="protein sequence ID" value="CAE8618868.1"/>
    <property type="molecule type" value="Genomic_DNA"/>
</dbReference>
<dbReference type="AlphaFoldDB" id="A0A813G844"/>
<keyword evidence="3" id="KW-1185">Reference proteome</keyword>
<evidence type="ECO:0000313" key="3">
    <source>
        <dbReference type="Proteomes" id="UP000654075"/>
    </source>
</evidence>
<organism evidence="2 3">
    <name type="scientific">Polarella glacialis</name>
    <name type="common">Dinoflagellate</name>
    <dbReference type="NCBI Taxonomy" id="89957"/>
    <lineage>
        <taxon>Eukaryota</taxon>
        <taxon>Sar</taxon>
        <taxon>Alveolata</taxon>
        <taxon>Dinophyceae</taxon>
        <taxon>Suessiales</taxon>
        <taxon>Suessiaceae</taxon>
        <taxon>Polarella</taxon>
    </lineage>
</organism>
<evidence type="ECO:0000256" key="1">
    <source>
        <dbReference type="SAM" id="MobiDB-lite"/>
    </source>
</evidence>